<dbReference type="FunFam" id="2.10.110.10:FF:000048">
    <property type="entry name" value="Four and a half LIM domains protein 2"/>
    <property type="match status" value="1"/>
</dbReference>
<protein>
    <submittedName>
        <fullName evidence="10">Four and a half LIM domains 2</fullName>
    </submittedName>
</protein>
<dbReference type="PANTHER" id="PTHR24205:SF3">
    <property type="entry name" value="FOUR AND A HALF LIM DOMAINS PROTEIN 2"/>
    <property type="match status" value="1"/>
</dbReference>
<evidence type="ECO:0000313" key="11">
    <source>
        <dbReference type="Proteomes" id="UP000472262"/>
    </source>
</evidence>
<dbReference type="Pfam" id="PF00412">
    <property type="entry name" value="LIM"/>
    <property type="match status" value="3"/>
</dbReference>
<comment type="subcellular location">
    <subcellularLocation>
        <location evidence="1">Nucleus</location>
    </subcellularLocation>
</comment>
<dbReference type="Pfam" id="PF25076">
    <property type="entry name" value="LIM_FHL2-3_N"/>
    <property type="match status" value="1"/>
</dbReference>
<evidence type="ECO:0000256" key="5">
    <source>
        <dbReference type="ARBA" id="ARBA00022833"/>
    </source>
</evidence>
<keyword evidence="6 8" id="KW-0440">LIM domain</keyword>
<dbReference type="FunFam" id="2.10.110.10:FF:000049">
    <property type="entry name" value="Four and a half LIM domains protein 2"/>
    <property type="match status" value="1"/>
</dbReference>
<dbReference type="Proteomes" id="UP000472262">
    <property type="component" value="Unassembled WGS sequence"/>
</dbReference>
<keyword evidence="4" id="KW-0863">Zinc-finger</keyword>
<evidence type="ECO:0000259" key="9">
    <source>
        <dbReference type="PROSITE" id="PS50023"/>
    </source>
</evidence>
<keyword evidence="5 8" id="KW-0862">Zinc</keyword>
<feature type="domain" description="LIM zinc-binding" evidence="9">
    <location>
        <begin position="38"/>
        <end position="99"/>
    </location>
</feature>
<organism evidence="10 11">
    <name type="scientific">Sinocyclocheilus grahami</name>
    <name type="common">Dianchi golden-line fish</name>
    <name type="synonym">Barbus grahami</name>
    <dbReference type="NCBI Taxonomy" id="75366"/>
    <lineage>
        <taxon>Eukaryota</taxon>
        <taxon>Metazoa</taxon>
        <taxon>Chordata</taxon>
        <taxon>Craniata</taxon>
        <taxon>Vertebrata</taxon>
        <taxon>Euteleostomi</taxon>
        <taxon>Actinopterygii</taxon>
        <taxon>Neopterygii</taxon>
        <taxon>Teleostei</taxon>
        <taxon>Ostariophysi</taxon>
        <taxon>Cypriniformes</taxon>
        <taxon>Cyprinidae</taxon>
        <taxon>Cyprininae</taxon>
        <taxon>Sinocyclocheilus</taxon>
    </lineage>
</organism>
<dbReference type="SMART" id="SM00132">
    <property type="entry name" value="LIM"/>
    <property type="match status" value="2"/>
</dbReference>
<dbReference type="AlphaFoldDB" id="A0A672SLX5"/>
<evidence type="ECO:0000256" key="1">
    <source>
        <dbReference type="ARBA" id="ARBA00004123"/>
    </source>
</evidence>
<keyword evidence="11" id="KW-1185">Reference proteome</keyword>
<sequence>MTERYDCHYCKESLFGKKYVLREENPYCVKCYESLYSNTCEECKKPIGCNSRDLSYKDRHWHEDCFHCFQCKRSLVDKPFSTKDEQLLCTECYSNEYSSKCHEFFIPWHKDCFLCTGCKQQLSGQRFTSRDDFAYSEIYISLLPVLITCLQSHVGLGGSKYISFEERQWHNDCFNCKKCSVSLVGRGFLTERDDILCPECGKDM</sequence>
<dbReference type="GO" id="GO:0003712">
    <property type="term" value="F:transcription coregulator activity"/>
    <property type="evidence" value="ECO:0007669"/>
    <property type="project" value="TreeGrafter"/>
</dbReference>
<keyword evidence="7" id="KW-0539">Nucleus</keyword>
<reference evidence="10" key="1">
    <citation type="submission" date="2025-08" db="UniProtKB">
        <authorList>
            <consortium name="Ensembl"/>
        </authorList>
    </citation>
    <scope>IDENTIFICATION</scope>
</reference>
<dbReference type="GO" id="GO:0030018">
    <property type="term" value="C:Z disc"/>
    <property type="evidence" value="ECO:0007669"/>
    <property type="project" value="TreeGrafter"/>
</dbReference>
<dbReference type="PROSITE" id="PS50023">
    <property type="entry name" value="LIM_DOMAIN_2"/>
    <property type="match status" value="2"/>
</dbReference>
<feature type="domain" description="LIM zinc-binding" evidence="9">
    <location>
        <begin position="113"/>
        <end position="204"/>
    </location>
</feature>
<dbReference type="InterPro" id="IPR056807">
    <property type="entry name" value="LIM_FHL1/2/3/5_N"/>
</dbReference>
<dbReference type="InterPro" id="IPR001781">
    <property type="entry name" value="Znf_LIM"/>
</dbReference>
<evidence type="ECO:0000256" key="4">
    <source>
        <dbReference type="ARBA" id="ARBA00022771"/>
    </source>
</evidence>
<dbReference type="GO" id="GO:0008270">
    <property type="term" value="F:zinc ion binding"/>
    <property type="evidence" value="ECO:0007669"/>
    <property type="project" value="UniProtKB-KW"/>
</dbReference>
<dbReference type="SUPFAM" id="SSF57716">
    <property type="entry name" value="Glucocorticoid receptor-like (DNA-binding domain)"/>
    <property type="match status" value="4"/>
</dbReference>
<dbReference type="Gene3D" id="2.10.110.10">
    <property type="entry name" value="Cysteine Rich Protein"/>
    <property type="match status" value="3"/>
</dbReference>
<reference evidence="10" key="2">
    <citation type="submission" date="2025-09" db="UniProtKB">
        <authorList>
            <consortium name="Ensembl"/>
        </authorList>
    </citation>
    <scope>IDENTIFICATION</scope>
</reference>
<name>A0A672SLX5_SINGR</name>
<dbReference type="Ensembl" id="ENSSGRT00000109615.1">
    <property type="protein sequence ID" value="ENSSGRP00000103099.1"/>
    <property type="gene ID" value="ENSSGRG00000051194.1"/>
</dbReference>
<dbReference type="PROSITE" id="PS00478">
    <property type="entry name" value="LIM_DOMAIN_1"/>
    <property type="match status" value="1"/>
</dbReference>
<evidence type="ECO:0000256" key="8">
    <source>
        <dbReference type="PROSITE-ProRule" id="PRU00125"/>
    </source>
</evidence>
<keyword evidence="2 8" id="KW-0479">Metal-binding</keyword>
<evidence type="ECO:0000256" key="3">
    <source>
        <dbReference type="ARBA" id="ARBA00022737"/>
    </source>
</evidence>
<accession>A0A672SLX5</accession>
<dbReference type="CDD" id="cd09422">
    <property type="entry name" value="LIM1_FHL2"/>
    <property type="match status" value="1"/>
</dbReference>
<evidence type="ECO:0000313" key="10">
    <source>
        <dbReference type="Ensembl" id="ENSSGRP00000103099.1"/>
    </source>
</evidence>
<evidence type="ECO:0000256" key="6">
    <source>
        <dbReference type="ARBA" id="ARBA00023038"/>
    </source>
</evidence>
<proteinExistence type="predicted"/>
<evidence type="ECO:0000256" key="7">
    <source>
        <dbReference type="ARBA" id="ARBA00023242"/>
    </source>
</evidence>
<dbReference type="GO" id="GO:0005634">
    <property type="term" value="C:nucleus"/>
    <property type="evidence" value="ECO:0007669"/>
    <property type="project" value="UniProtKB-SubCell"/>
</dbReference>
<keyword evidence="3" id="KW-0677">Repeat</keyword>
<evidence type="ECO:0000256" key="2">
    <source>
        <dbReference type="ARBA" id="ARBA00022723"/>
    </source>
</evidence>
<dbReference type="PANTHER" id="PTHR24205">
    <property type="entry name" value="FOUR AND A HALF LIM DOMAINS PROTEIN"/>
    <property type="match status" value="1"/>
</dbReference>